<name>A0ACD5XSD3_AVESA</name>
<dbReference type="Proteomes" id="UP001732700">
    <property type="component" value="Chromosome 5A"/>
</dbReference>
<proteinExistence type="predicted"/>
<organism evidence="1 2">
    <name type="scientific">Avena sativa</name>
    <name type="common">Oat</name>
    <dbReference type="NCBI Taxonomy" id="4498"/>
    <lineage>
        <taxon>Eukaryota</taxon>
        <taxon>Viridiplantae</taxon>
        <taxon>Streptophyta</taxon>
        <taxon>Embryophyta</taxon>
        <taxon>Tracheophyta</taxon>
        <taxon>Spermatophyta</taxon>
        <taxon>Magnoliopsida</taxon>
        <taxon>Liliopsida</taxon>
        <taxon>Poales</taxon>
        <taxon>Poaceae</taxon>
        <taxon>BOP clade</taxon>
        <taxon>Pooideae</taxon>
        <taxon>Poodae</taxon>
        <taxon>Poeae</taxon>
        <taxon>Poeae Chloroplast Group 1 (Aveneae type)</taxon>
        <taxon>Aveninae</taxon>
        <taxon>Avena</taxon>
    </lineage>
</organism>
<dbReference type="EnsemblPlants" id="AVESA.00010b.r2.5AG0847080.1">
    <property type="protein sequence ID" value="AVESA.00010b.r2.5AG0847080.1.CDS"/>
    <property type="gene ID" value="AVESA.00010b.r2.5AG0847080"/>
</dbReference>
<reference evidence="1" key="2">
    <citation type="submission" date="2025-09" db="UniProtKB">
        <authorList>
            <consortium name="EnsemblPlants"/>
        </authorList>
    </citation>
    <scope>IDENTIFICATION</scope>
</reference>
<sequence>MLPPRRPSRKRRTTEVAVAEADALISLPTEILDEILGRLGLRDVVRTSILSRNWRHRWEALPSLDLYFPRTKGNKGAPKGLSAVDGILLRYPGRVRRFYARRLDKIYAGRIHDWIFILFHWGVETLDLSPNFIDDKFALPSYVFSCGRLTSLTLRKCAIPPLPAGFEGFVELKKLNLTHVQLQENGGEDQLENIITTSPSLEALTLWDVDIPGEFTEWLIQAPNLQRVKIVSTEDFGWNFGEFPCLDSAFIDIWNYSGNRNFSKFLTNCASITKLVIYTCHSQINGVLETLPCTFGNLKSLDMYTQFCELHPILSIFYLLRNAPNLETLRILVDDNEEQKFEANGEFQSAQCTVGTCANLQFVMMAGIHWLSNEMSFMELILSKARLLRTLSIRHGEECSMSNEGALRKLLNYKKASSHAKVLFKGKLKGFEPEELDALRLG</sequence>
<evidence type="ECO:0000313" key="1">
    <source>
        <dbReference type="EnsemblPlants" id="AVESA.00010b.r2.5AG0847080.1.CDS"/>
    </source>
</evidence>
<keyword evidence="2" id="KW-1185">Reference proteome</keyword>
<reference evidence="1" key="1">
    <citation type="submission" date="2021-05" db="EMBL/GenBank/DDBJ databases">
        <authorList>
            <person name="Scholz U."/>
            <person name="Mascher M."/>
            <person name="Fiebig A."/>
        </authorList>
    </citation>
    <scope>NUCLEOTIDE SEQUENCE [LARGE SCALE GENOMIC DNA]</scope>
</reference>
<accession>A0ACD5XSD3</accession>
<evidence type="ECO:0000313" key="2">
    <source>
        <dbReference type="Proteomes" id="UP001732700"/>
    </source>
</evidence>
<protein>
    <submittedName>
        <fullName evidence="1">Uncharacterized protein</fullName>
    </submittedName>
</protein>